<protein>
    <submittedName>
        <fullName evidence="2">Uncharacterized protein</fullName>
    </submittedName>
</protein>
<sequence length="148" mass="16963">MAPFKRHLRDLWLEEELIQGDDEEEDVDMMTVTAQRKRLAMVQRGIGSLHRNTPLRHAPLNHRDYKPTTLTAGFGFLFNPLPILQWSMRPPSTPPAVANYWNHSSLAPVLVDKPHQPPITTPQWRAHQTPLSPLRPLGENHLVRGRGH</sequence>
<evidence type="ECO:0000313" key="2">
    <source>
        <dbReference type="EMBL" id="ETV64052.1"/>
    </source>
</evidence>
<organism evidence="2">
    <name type="scientific">Aphanomyces astaci</name>
    <name type="common">Crayfish plague agent</name>
    <dbReference type="NCBI Taxonomy" id="112090"/>
    <lineage>
        <taxon>Eukaryota</taxon>
        <taxon>Sar</taxon>
        <taxon>Stramenopiles</taxon>
        <taxon>Oomycota</taxon>
        <taxon>Saprolegniomycetes</taxon>
        <taxon>Saprolegniales</taxon>
        <taxon>Verrucalvaceae</taxon>
        <taxon>Aphanomyces</taxon>
    </lineage>
</organism>
<gene>
    <name evidence="2" type="ORF">H257_19008</name>
</gene>
<dbReference type="EMBL" id="KI913420">
    <property type="protein sequence ID" value="ETV64052.1"/>
    <property type="molecule type" value="Genomic_DNA"/>
</dbReference>
<feature type="region of interest" description="Disordered" evidence="1">
    <location>
        <begin position="117"/>
        <end position="148"/>
    </location>
</feature>
<reference evidence="2" key="1">
    <citation type="submission" date="2013-12" db="EMBL/GenBank/DDBJ databases">
        <title>The Genome Sequence of Aphanomyces astaci APO3.</title>
        <authorList>
            <consortium name="The Broad Institute Genomics Platform"/>
            <person name="Russ C."/>
            <person name="Tyler B."/>
            <person name="van West P."/>
            <person name="Dieguez-Uribeondo J."/>
            <person name="Young S.K."/>
            <person name="Zeng Q."/>
            <person name="Gargeya S."/>
            <person name="Fitzgerald M."/>
            <person name="Abouelleil A."/>
            <person name="Alvarado L."/>
            <person name="Chapman S.B."/>
            <person name="Gainer-Dewar J."/>
            <person name="Goldberg J."/>
            <person name="Griggs A."/>
            <person name="Gujja S."/>
            <person name="Hansen M."/>
            <person name="Howarth C."/>
            <person name="Imamovic A."/>
            <person name="Ireland A."/>
            <person name="Larimer J."/>
            <person name="McCowan C."/>
            <person name="Murphy C."/>
            <person name="Pearson M."/>
            <person name="Poon T.W."/>
            <person name="Priest M."/>
            <person name="Roberts A."/>
            <person name="Saif S."/>
            <person name="Shea T."/>
            <person name="Sykes S."/>
            <person name="Wortman J."/>
            <person name="Nusbaum C."/>
            <person name="Birren B."/>
        </authorList>
    </citation>
    <scope>NUCLEOTIDE SEQUENCE [LARGE SCALE GENOMIC DNA]</scope>
    <source>
        <strain evidence="2">APO3</strain>
    </source>
</reference>
<dbReference type="VEuPathDB" id="FungiDB:H257_19008"/>
<dbReference type="AlphaFoldDB" id="W4F9D7"/>
<accession>W4F9D7</accession>
<dbReference type="GeneID" id="20821004"/>
<name>W4F9D7_APHAT</name>
<evidence type="ECO:0000256" key="1">
    <source>
        <dbReference type="SAM" id="MobiDB-lite"/>
    </source>
</evidence>
<dbReference type="RefSeq" id="XP_009846467.1">
    <property type="nucleotide sequence ID" value="XM_009848165.1"/>
</dbReference>
<proteinExistence type="predicted"/>